<dbReference type="InterPro" id="IPR014710">
    <property type="entry name" value="RmlC-like_jellyroll"/>
</dbReference>
<dbReference type="CDD" id="cd02241">
    <property type="entry name" value="cupin_OxOx"/>
    <property type="match status" value="1"/>
</dbReference>
<evidence type="ECO:0000256" key="2">
    <source>
        <dbReference type="ARBA" id="ARBA00007456"/>
    </source>
</evidence>
<keyword evidence="4" id="KW-0479">Metal-binding</keyword>
<evidence type="ECO:0000313" key="8">
    <source>
        <dbReference type="EMBL" id="CAE0042018.1"/>
    </source>
</evidence>
<dbReference type="SMART" id="SM00835">
    <property type="entry name" value="Cupin_1"/>
    <property type="match status" value="1"/>
</dbReference>
<dbReference type="InterPro" id="IPR011051">
    <property type="entry name" value="RmlC_Cupin_sf"/>
</dbReference>
<dbReference type="InterPro" id="IPR006045">
    <property type="entry name" value="Cupin_1"/>
</dbReference>
<feature type="chain" id="PRO_5031494022" description="Cupin type-1 domain-containing protein" evidence="6">
    <location>
        <begin position="22"/>
        <end position="216"/>
    </location>
</feature>
<proteinExistence type="inferred from homology"/>
<sequence>MKAGTLSFGLVLAVSALAVSAMYDPSIEVRDLRAELFPNASDFKFDLAGAPASDNGVGAKIQGGSQSRFPALNGLGVSYTLFTIDPCGMNLPHVHPRATELIYVIKGYGLTVGFSEENGGRVLVNRKLKKGWTTVFPQGLPHWQINTGCHPVQFISALSHASPGVVTLPDRLLSTSIPDYVLSVVFNVPKGQVQDLRDSLSSRDLEYECKKRCGIE</sequence>
<name>A0A7S2ZJB7_9RHOD</name>
<dbReference type="SUPFAM" id="SSF51182">
    <property type="entry name" value="RmlC-like cupins"/>
    <property type="match status" value="1"/>
</dbReference>
<dbReference type="PANTHER" id="PTHR31238">
    <property type="entry name" value="GERMIN-LIKE PROTEIN SUBFAMILY 3 MEMBER 3"/>
    <property type="match status" value="1"/>
</dbReference>
<dbReference type="EMBL" id="HBHW01012753">
    <property type="protein sequence ID" value="CAE0042018.1"/>
    <property type="molecule type" value="Transcribed_RNA"/>
</dbReference>
<evidence type="ECO:0000256" key="4">
    <source>
        <dbReference type="ARBA" id="ARBA00022723"/>
    </source>
</evidence>
<dbReference type="AlphaFoldDB" id="A0A7S2ZJB7"/>
<evidence type="ECO:0000256" key="5">
    <source>
        <dbReference type="ARBA" id="ARBA00023211"/>
    </source>
</evidence>
<comment type="similarity">
    <text evidence="2">Belongs to the germin family.</text>
</comment>
<dbReference type="InterPro" id="IPR001929">
    <property type="entry name" value="Germin"/>
</dbReference>
<dbReference type="GO" id="GO:0030145">
    <property type="term" value="F:manganese ion binding"/>
    <property type="evidence" value="ECO:0007669"/>
    <property type="project" value="InterPro"/>
</dbReference>
<organism evidence="8">
    <name type="scientific">Rhodosorus marinus</name>
    <dbReference type="NCBI Taxonomy" id="101924"/>
    <lineage>
        <taxon>Eukaryota</taxon>
        <taxon>Rhodophyta</taxon>
        <taxon>Stylonematophyceae</taxon>
        <taxon>Stylonematales</taxon>
        <taxon>Stylonemataceae</taxon>
        <taxon>Rhodosorus</taxon>
    </lineage>
</organism>
<evidence type="ECO:0000256" key="3">
    <source>
        <dbReference type="ARBA" id="ARBA00022525"/>
    </source>
</evidence>
<protein>
    <recommendedName>
        <fullName evidence="7">Cupin type-1 domain-containing protein</fullName>
    </recommendedName>
</protein>
<dbReference type="Gene3D" id="2.60.120.10">
    <property type="entry name" value="Jelly Rolls"/>
    <property type="match status" value="1"/>
</dbReference>
<feature type="domain" description="Cupin type-1" evidence="7">
    <location>
        <begin position="45"/>
        <end position="194"/>
    </location>
</feature>
<dbReference type="PROSITE" id="PS00725">
    <property type="entry name" value="GERMIN"/>
    <property type="match status" value="1"/>
</dbReference>
<evidence type="ECO:0000256" key="6">
    <source>
        <dbReference type="SAM" id="SignalP"/>
    </source>
</evidence>
<accession>A0A7S2ZJB7</accession>
<dbReference type="PRINTS" id="PR00325">
    <property type="entry name" value="GERMIN"/>
</dbReference>
<dbReference type="Pfam" id="PF00190">
    <property type="entry name" value="Cupin_1"/>
    <property type="match status" value="1"/>
</dbReference>
<dbReference type="InterPro" id="IPR019780">
    <property type="entry name" value="Germin_Mn-BS"/>
</dbReference>
<keyword evidence="3" id="KW-0964">Secreted</keyword>
<evidence type="ECO:0000259" key="7">
    <source>
        <dbReference type="SMART" id="SM00835"/>
    </source>
</evidence>
<gene>
    <name evidence="8" type="ORF">RMAR00112_LOCUS9983</name>
</gene>
<evidence type="ECO:0000256" key="1">
    <source>
        <dbReference type="ARBA" id="ARBA00004613"/>
    </source>
</evidence>
<keyword evidence="5" id="KW-0464">Manganese</keyword>
<comment type="subcellular location">
    <subcellularLocation>
        <location evidence="1">Secreted</location>
    </subcellularLocation>
</comment>
<dbReference type="GO" id="GO:0005576">
    <property type="term" value="C:extracellular region"/>
    <property type="evidence" value="ECO:0007669"/>
    <property type="project" value="UniProtKB-SubCell"/>
</dbReference>
<feature type="signal peptide" evidence="6">
    <location>
        <begin position="1"/>
        <end position="21"/>
    </location>
</feature>
<reference evidence="8" key="1">
    <citation type="submission" date="2021-01" db="EMBL/GenBank/DDBJ databases">
        <authorList>
            <person name="Corre E."/>
            <person name="Pelletier E."/>
            <person name="Niang G."/>
            <person name="Scheremetjew M."/>
            <person name="Finn R."/>
            <person name="Kale V."/>
            <person name="Holt S."/>
            <person name="Cochrane G."/>
            <person name="Meng A."/>
            <person name="Brown T."/>
            <person name="Cohen L."/>
        </authorList>
    </citation>
    <scope>NUCLEOTIDE SEQUENCE</scope>
    <source>
        <strain evidence="8">CCMP 769</strain>
    </source>
</reference>
<keyword evidence="6" id="KW-0732">Signal</keyword>